<dbReference type="PROSITE" id="PS00211">
    <property type="entry name" value="ABC_TRANSPORTER_1"/>
    <property type="match status" value="1"/>
</dbReference>
<feature type="domain" description="ABC transporter" evidence="6">
    <location>
        <begin position="80"/>
        <end position="320"/>
    </location>
</feature>
<gene>
    <name evidence="7" type="ORF">GCM10011376_36880</name>
</gene>
<keyword evidence="8" id="KW-1185">Reference proteome</keyword>
<dbReference type="InterPro" id="IPR003439">
    <property type="entry name" value="ABC_transporter-like_ATP-bd"/>
</dbReference>
<sequence>MTQDPNARAEVEPTAVGANAAEAGERRLGDDVSDAYGSHEVNVGDLDFHIVAEHGHTASELDPDAPAVLTVDNLKMYFPVKSSGVVRRTIGHVQAVDGISFEVPKGGSLGLVGESGCGKSTTGRLITRLYKPTGGSMMFDGKDLAKLSNREMKPLRRDVQMIFQDPYTSLNPRHTVGTIVGAPLEVHNVVPKDKVLPRVQELLEIVGLNPEHYNRYPNEFSGGQRQRIGIARALTLNPKVLVADEPVSALDVSIQAQVINLLQDIQSEFDVAFLFIAHDLAIVRHFCPEIAVMYLGKIVEIGDRETIYSHPHHPYTQALLSAVPDVKQAAVGGRRERIRLEGDVPSPINPPSGCRFRTRCQFAQEICAKVEPPLLQIGKRHKVACHFAGELGAHPATPVTTELLGVDDQGSPVPGATPSNTQLTIPGYEKTWYDLRTKQTTGV</sequence>
<dbReference type="InterPro" id="IPR050319">
    <property type="entry name" value="ABC_transp_ATP-bind"/>
</dbReference>
<dbReference type="NCBIfam" id="NF008453">
    <property type="entry name" value="PRK11308.1"/>
    <property type="match status" value="1"/>
</dbReference>
<dbReference type="RefSeq" id="WP_308433028.1">
    <property type="nucleotide sequence ID" value="NZ_BNAD01000017.1"/>
</dbReference>
<evidence type="ECO:0000256" key="2">
    <source>
        <dbReference type="ARBA" id="ARBA00022448"/>
    </source>
</evidence>
<evidence type="ECO:0000313" key="7">
    <source>
        <dbReference type="EMBL" id="GHE19078.1"/>
    </source>
</evidence>
<comment type="caution">
    <text evidence="7">The sequence shown here is derived from an EMBL/GenBank/DDBJ whole genome shotgun (WGS) entry which is preliminary data.</text>
</comment>
<dbReference type="PANTHER" id="PTHR43776">
    <property type="entry name" value="TRANSPORT ATP-BINDING PROTEIN"/>
    <property type="match status" value="1"/>
</dbReference>
<dbReference type="Proteomes" id="UP000597341">
    <property type="component" value="Unassembled WGS sequence"/>
</dbReference>
<dbReference type="EMBL" id="BNAD01000017">
    <property type="protein sequence ID" value="GHE19078.1"/>
    <property type="molecule type" value="Genomic_DNA"/>
</dbReference>
<evidence type="ECO:0000313" key="8">
    <source>
        <dbReference type="Proteomes" id="UP000597341"/>
    </source>
</evidence>
<dbReference type="PROSITE" id="PS50893">
    <property type="entry name" value="ABC_TRANSPORTER_2"/>
    <property type="match status" value="1"/>
</dbReference>
<feature type="region of interest" description="Disordered" evidence="5">
    <location>
        <begin position="1"/>
        <end position="33"/>
    </location>
</feature>
<comment type="similarity">
    <text evidence="1">Belongs to the ABC transporter superfamily.</text>
</comment>
<dbReference type="InterPro" id="IPR013563">
    <property type="entry name" value="Oligopep_ABC_C"/>
</dbReference>
<dbReference type="NCBIfam" id="TIGR01727">
    <property type="entry name" value="oligo_HPY"/>
    <property type="match status" value="1"/>
</dbReference>
<evidence type="ECO:0000256" key="5">
    <source>
        <dbReference type="SAM" id="MobiDB-lite"/>
    </source>
</evidence>
<evidence type="ECO:0000256" key="4">
    <source>
        <dbReference type="ARBA" id="ARBA00022840"/>
    </source>
</evidence>
<keyword evidence="4" id="KW-0067">ATP-binding</keyword>
<evidence type="ECO:0000256" key="1">
    <source>
        <dbReference type="ARBA" id="ARBA00005417"/>
    </source>
</evidence>
<organism evidence="7 8">
    <name type="scientific">Nocardioides flavus</name>
    <name type="common">ex Wang et al. 2016</name>
    <dbReference type="NCBI Taxonomy" id="2058780"/>
    <lineage>
        <taxon>Bacteria</taxon>
        <taxon>Bacillati</taxon>
        <taxon>Actinomycetota</taxon>
        <taxon>Actinomycetes</taxon>
        <taxon>Propionibacteriales</taxon>
        <taxon>Nocardioidaceae</taxon>
        <taxon>Nocardioides</taxon>
    </lineage>
</organism>
<accession>A0ABQ3HN14</accession>
<dbReference type="PANTHER" id="PTHR43776:SF7">
    <property type="entry name" value="D,D-DIPEPTIDE TRANSPORT ATP-BINDING PROTEIN DDPF-RELATED"/>
    <property type="match status" value="1"/>
</dbReference>
<name>A0ABQ3HN14_9ACTN</name>
<protein>
    <recommendedName>
        <fullName evidence="6">ABC transporter domain-containing protein</fullName>
    </recommendedName>
</protein>
<dbReference type="InterPro" id="IPR017871">
    <property type="entry name" value="ABC_transporter-like_CS"/>
</dbReference>
<dbReference type="InterPro" id="IPR027417">
    <property type="entry name" value="P-loop_NTPase"/>
</dbReference>
<evidence type="ECO:0000259" key="6">
    <source>
        <dbReference type="PROSITE" id="PS50893"/>
    </source>
</evidence>
<evidence type="ECO:0000256" key="3">
    <source>
        <dbReference type="ARBA" id="ARBA00022741"/>
    </source>
</evidence>
<keyword evidence="2" id="KW-0813">Transport</keyword>
<dbReference type="CDD" id="cd03257">
    <property type="entry name" value="ABC_NikE_OppD_transporters"/>
    <property type="match status" value="1"/>
</dbReference>
<dbReference type="SUPFAM" id="SSF52540">
    <property type="entry name" value="P-loop containing nucleoside triphosphate hydrolases"/>
    <property type="match status" value="1"/>
</dbReference>
<dbReference type="Pfam" id="PF08352">
    <property type="entry name" value="oligo_HPY"/>
    <property type="match status" value="1"/>
</dbReference>
<dbReference type="SMART" id="SM00382">
    <property type="entry name" value="AAA"/>
    <property type="match status" value="1"/>
</dbReference>
<proteinExistence type="inferred from homology"/>
<dbReference type="Pfam" id="PF00005">
    <property type="entry name" value="ABC_tran"/>
    <property type="match status" value="1"/>
</dbReference>
<reference evidence="8" key="1">
    <citation type="journal article" date="2019" name="Int. J. Syst. Evol. Microbiol.">
        <title>The Global Catalogue of Microorganisms (GCM) 10K type strain sequencing project: providing services to taxonomists for standard genome sequencing and annotation.</title>
        <authorList>
            <consortium name="The Broad Institute Genomics Platform"/>
            <consortium name="The Broad Institute Genome Sequencing Center for Infectious Disease"/>
            <person name="Wu L."/>
            <person name="Ma J."/>
        </authorList>
    </citation>
    <scope>NUCLEOTIDE SEQUENCE [LARGE SCALE GENOMIC DNA]</scope>
    <source>
        <strain evidence="8">CGMCC 1.12791</strain>
    </source>
</reference>
<dbReference type="InterPro" id="IPR003593">
    <property type="entry name" value="AAA+_ATPase"/>
</dbReference>
<keyword evidence="3" id="KW-0547">Nucleotide-binding</keyword>
<dbReference type="Gene3D" id="3.40.50.300">
    <property type="entry name" value="P-loop containing nucleotide triphosphate hydrolases"/>
    <property type="match status" value="1"/>
</dbReference>